<evidence type="ECO:0008006" key="3">
    <source>
        <dbReference type="Google" id="ProtNLM"/>
    </source>
</evidence>
<dbReference type="PROSITE" id="PS51257">
    <property type="entry name" value="PROKAR_LIPOPROTEIN"/>
    <property type="match status" value="1"/>
</dbReference>
<keyword evidence="2" id="KW-1185">Reference proteome</keyword>
<dbReference type="RefSeq" id="WP_206568903.1">
    <property type="nucleotide sequence ID" value="NZ_JAFKCW010000002.1"/>
</dbReference>
<reference evidence="1 2" key="1">
    <citation type="submission" date="2021-03" db="EMBL/GenBank/DDBJ databases">
        <title>novel species isolated from a fishpond in China.</title>
        <authorList>
            <person name="Lu H."/>
            <person name="Cai Z."/>
        </authorList>
    </citation>
    <scope>NUCLEOTIDE SEQUENCE [LARGE SCALE GENOMIC DNA]</scope>
    <source>
        <strain evidence="1 2">JCM 31546</strain>
    </source>
</reference>
<comment type="caution">
    <text evidence="1">The sequence shown here is derived from an EMBL/GenBank/DDBJ whole genome shotgun (WGS) entry which is preliminary data.</text>
</comment>
<dbReference type="Proteomes" id="UP000664698">
    <property type="component" value="Unassembled WGS sequence"/>
</dbReference>
<protein>
    <recommendedName>
        <fullName evidence="3">CHRD domain-containing protein</fullName>
    </recommendedName>
</protein>
<sequence>MRKLILAIFVTAGLGACTEQEPDLYTGQQMEFDLFKSSEFDYNGTLMVKELRDGKLEFDIQLEGAKSTTEYDFPAHLHFGGYDQADAPIAFLLNPVSSKDLESTTVLENLSDGTTLSFEQMKTFDGHVKIHLANEGPDYEVILVAGNVGTNFSTEVGFDASRIAVCGKSF</sequence>
<accession>A0ABS3BP32</accession>
<evidence type="ECO:0000313" key="2">
    <source>
        <dbReference type="Proteomes" id="UP000664698"/>
    </source>
</evidence>
<proteinExistence type="predicted"/>
<gene>
    <name evidence="1" type="ORF">J0A67_08605</name>
</gene>
<organism evidence="1 2">
    <name type="scientific">Algoriphagus aestuariicola</name>
    <dbReference type="NCBI Taxonomy" id="1852016"/>
    <lineage>
        <taxon>Bacteria</taxon>
        <taxon>Pseudomonadati</taxon>
        <taxon>Bacteroidota</taxon>
        <taxon>Cytophagia</taxon>
        <taxon>Cytophagales</taxon>
        <taxon>Cyclobacteriaceae</taxon>
        <taxon>Algoriphagus</taxon>
    </lineage>
</organism>
<evidence type="ECO:0000313" key="1">
    <source>
        <dbReference type="EMBL" id="MBN7800918.1"/>
    </source>
</evidence>
<dbReference type="EMBL" id="JAFKCW010000002">
    <property type="protein sequence ID" value="MBN7800918.1"/>
    <property type="molecule type" value="Genomic_DNA"/>
</dbReference>
<name>A0ABS3BP32_9BACT</name>